<gene>
    <name evidence="3" type="ORF">PYW07_011916</name>
</gene>
<organism evidence="3 4">
    <name type="scientific">Mythimna separata</name>
    <name type="common">Oriental armyworm</name>
    <name type="synonym">Pseudaletia separata</name>
    <dbReference type="NCBI Taxonomy" id="271217"/>
    <lineage>
        <taxon>Eukaryota</taxon>
        <taxon>Metazoa</taxon>
        <taxon>Ecdysozoa</taxon>
        <taxon>Arthropoda</taxon>
        <taxon>Hexapoda</taxon>
        <taxon>Insecta</taxon>
        <taxon>Pterygota</taxon>
        <taxon>Neoptera</taxon>
        <taxon>Endopterygota</taxon>
        <taxon>Lepidoptera</taxon>
        <taxon>Glossata</taxon>
        <taxon>Ditrysia</taxon>
        <taxon>Noctuoidea</taxon>
        <taxon>Noctuidae</taxon>
        <taxon>Noctuinae</taxon>
        <taxon>Hadenini</taxon>
        <taxon>Mythimna</taxon>
    </lineage>
</organism>
<dbReference type="GO" id="GO:0005794">
    <property type="term" value="C:Golgi apparatus"/>
    <property type="evidence" value="ECO:0007669"/>
    <property type="project" value="TreeGrafter"/>
</dbReference>
<dbReference type="PANTHER" id="PTHR11675:SF126">
    <property type="entry name" value="RICIN B LECTIN DOMAIN-CONTAINING PROTEIN"/>
    <property type="match status" value="1"/>
</dbReference>
<dbReference type="AlphaFoldDB" id="A0AAD7Y776"/>
<proteinExistence type="predicted"/>
<dbReference type="InterPro" id="IPR001173">
    <property type="entry name" value="Glyco_trans_2-like"/>
</dbReference>
<evidence type="ECO:0000259" key="2">
    <source>
        <dbReference type="Pfam" id="PF00535"/>
    </source>
</evidence>
<dbReference type="Proteomes" id="UP001231518">
    <property type="component" value="Chromosome 29"/>
</dbReference>
<comment type="caution">
    <text evidence="3">The sequence shown here is derived from an EMBL/GenBank/DDBJ whole genome shotgun (WGS) entry which is preliminary data.</text>
</comment>
<dbReference type="Gene3D" id="3.90.550.10">
    <property type="entry name" value="Spore Coat Polysaccharide Biosynthesis Protein SpsA, Chain A"/>
    <property type="match status" value="3"/>
</dbReference>
<dbReference type="GO" id="GO:0004653">
    <property type="term" value="F:polypeptide N-acetylgalactosaminyltransferase activity"/>
    <property type="evidence" value="ECO:0007669"/>
    <property type="project" value="TreeGrafter"/>
</dbReference>
<keyword evidence="1" id="KW-1015">Disulfide bond</keyword>
<dbReference type="SUPFAM" id="SSF53448">
    <property type="entry name" value="Nucleotide-diphospho-sugar transferases"/>
    <property type="match status" value="2"/>
</dbReference>
<sequence>MIFLDSHCEALHDWLRPLLHRIKEDKKHVVTPFIDLIMTADLSYLSPDVTELLDIILTSSPHQLRTGLIRARLQGIKTASGDVIVILDMHCETFPDWLRPLLQRIKEKADAVVIPDIDTIQNSDLRLEDTSENDEVDAMIQLKSTCNRKLRVDVSDVLDVIPKLLGLIRARQEGIRVATGDVALFLDTQCEVVPDWLRPLLQRLKDKPDAVVTPDIVNILTNDLMLEAGSSLEVAVMLRLFSLLTQLWISDNTSNTHLAIKHDP</sequence>
<feature type="domain" description="Glycosyltransferase 2-like" evidence="2">
    <location>
        <begin position="165"/>
        <end position="219"/>
    </location>
</feature>
<dbReference type="PANTHER" id="PTHR11675">
    <property type="entry name" value="N-ACETYLGALACTOSAMINYLTRANSFERASE"/>
    <property type="match status" value="1"/>
</dbReference>
<evidence type="ECO:0000313" key="4">
    <source>
        <dbReference type="Proteomes" id="UP001231518"/>
    </source>
</evidence>
<reference evidence="3" key="1">
    <citation type="submission" date="2023-03" db="EMBL/GenBank/DDBJ databases">
        <title>Chromosome-level genomes of two armyworms, Mythimna separata and Mythimna loreyi, provide insights into the biosynthesis and reception of sex pheromones.</title>
        <authorList>
            <person name="Zhao H."/>
        </authorList>
    </citation>
    <scope>NUCLEOTIDE SEQUENCE</scope>
    <source>
        <strain evidence="3">BeijingLab</strain>
        <tissue evidence="3">Pupa</tissue>
    </source>
</reference>
<dbReference type="Pfam" id="PF00535">
    <property type="entry name" value="Glycos_transf_2"/>
    <property type="match status" value="2"/>
</dbReference>
<evidence type="ECO:0000313" key="3">
    <source>
        <dbReference type="EMBL" id="KAJ8704728.1"/>
    </source>
</evidence>
<keyword evidence="4" id="KW-1185">Reference proteome</keyword>
<dbReference type="InterPro" id="IPR029044">
    <property type="entry name" value="Nucleotide-diphossugar_trans"/>
</dbReference>
<evidence type="ECO:0000256" key="1">
    <source>
        <dbReference type="ARBA" id="ARBA00023157"/>
    </source>
</evidence>
<protein>
    <recommendedName>
        <fullName evidence="2">Glycosyltransferase 2-like domain-containing protein</fullName>
    </recommendedName>
</protein>
<name>A0AAD7Y776_MYTSE</name>
<feature type="domain" description="Glycosyltransferase 2-like" evidence="2">
    <location>
        <begin position="65"/>
        <end position="132"/>
    </location>
</feature>
<dbReference type="EMBL" id="JARGEI010000031">
    <property type="protein sequence ID" value="KAJ8704728.1"/>
    <property type="molecule type" value="Genomic_DNA"/>
</dbReference>
<dbReference type="GO" id="GO:0006493">
    <property type="term" value="P:protein O-linked glycosylation"/>
    <property type="evidence" value="ECO:0007669"/>
    <property type="project" value="TreeGrafter"/>
</dbReference>
<accession>A0AAD7Y776</accession>